<evidence type="ECO:0000313" key="2">
    <source>
        <dbReference type="EMBL" id="VDS09099.1"/>
    </source>
</evidence>
<sequence length="199" mass="21084">MRRTELLAAALCLLPLAGLAQQLGDGTAIRPDDDRRLGAFHAAAGDALLQAFAGGDPADVAMLADVLQGAPLPPDQALPLLAGEWACRTIKIGGLLPLTVYPPFRCRIGSDGSLEKLTGSQRTRGRIHRDGDRLVYLGVGFIAGDTPPPYADLPAFDPQASPQRTPQVAVVQMTGKTGGRVMFPAPHLESRFDILTLSR</sequence>
<gene>
    <name evidence="2" type="ORF">PARHAE_02288</name>
</gene>
<feature type="signal peptide" evidence="1">
    <location>
        <begin position="1"/>
        <end position="20"/>
    </location>
</feature>
<name>A0A3S4CKA1_9RHOB</name>
<dbReference type="AlphaFoldDB" id="A0A3S4CKA1"/>
<dbReference type="Proteomes" id="UP000270743">
    <property type="component" value="Unassembled WGS sequence"/>
</dbReference>
<proteinExistence type="predicted"/>
<dbReference type="RefSeq" id="WP_164555221.1">
    <property type="nucleotide sequence ID" value="NZ_UZWE01000031.1"/>
</dbReference>
<accession>A0A3S4CKA1</accession>
<keyword evidence="1" id="KW-0732">Signal</keyword>
<evidence type="ECO:0008006" key="4">
    <source>
        <dbReference type="Google" id="ProtNLM"/>
    </source>
</evidence>
<dbReference type="Pfam" id="PF16233">
    <property type="entry name" value="DUF4893"/>
    <property type="match status" value="1"/>
</dbReference>
<feature type="chain" id="PRO_5018745359" description="DUF4893 domain-containing protein" evidence="1">
    <location>
        <begin position="21"/>
        <end position="199"/>
    </location>
</feature>
<dbReference type="EMBL" id="UZWE01000031">
    <property type="protein sequence ID" value="VDS09099.1"/>
    <property type="molecule type" value="Genomic_DNA"/>
</dbReference>
<reference evidence="2 3" key="1">
    <citation type="submission" date="2018-12" db="EMBL/GenBank/DDBJ databases">
        <authorList>
            <person name="Criscuolo A."/>
        </authorList>
    </citation>
    <scope>NUCLEOTIDE SEQUENCE [LARGE SCALE GENOMIC DNA]</scope>
    <source>
        <strain evidence="2">ACIP1116241</strain>
    </source>
</reference>
<organism evidence="2 3">
    <name type="scientific">Paracoccus haematequi</name>
    <dbReference type="NCBI Taxonomy" id="2491866"/>
    <lineage>
        <taxon>Bacteria</taxon>
        <taxon>Pseudomonadati</taxon>
        <taxon>Pseudomonadota</taxon>
        <taxon>Alphaproteobacteria</taxon>
        <taxon>Rhodobacterales</taxon>
        <taxon>Paracoccaceae</taxon>
        <taxon>Paracoccus</taxon>
    </lineage>
</organism>
<dbReference type="InterPro" id="IPR032609">
    <property type="entry name" value="DUF4893"/>
</dbReference>
<evidence type="ECO:0000313" key="3">
    <source>
        <dbReference type="Proteomes" id="UP000270743"/>
    </source>
</evidence>
<evidence type="ECO:0000256" key="1">
    <source>
        <dbReference type="SAM" id="SignalP"/>
    </source>
</evidence>
<keyword evidence="3" id="KW-1185">Reference proteome</keyword>
<protein>
    <recommendedName>
        <fullName evidence="4">DUF4893 domain-containing protein</fullName>
    </recommendedName>
</protein>